<sequence length="279" mass="30455">MADLAEVEQALVKLISQAAYPNGVDQPSVAGCDIAVFQGWPKFEALSAALDAGHVQISVFPRPDERVTVPVSSTWQTLSIQPPTLTATVEGERVRLGGTVQVPQSVALIVDEDDFVYAVQDADAVQDIAAALAKRIQAKRPASCAGAVISIPNARRLIARVGTMGACIRALRRQHTTFQITVWSKHHDQRDCVAAQIDTALAALCRFRLPDGTTGLLRYHRSVQSDEWQKQRLYRRDLFYEVAYATTQTQETATITVPQLKVSGGPALDRQGPVTVINR</sequence>
<evidence type="ECO:0000313" key="1">
    <source>
        <dbReference type="EMBL" id="CCD29929.1"/>
    </source>
</evidence>
<dbReference type="AlphaFoldDB" id="G2JAX7"/>
<dbReference type="EMBL" id="CAFB01000051">
    <property type="protein sequence ID" value="CCD29929.1"/>
    <property type="molecule type" value="Genomic_DNA"/>
</dbReference>
<gene>
    <name evidence="1" type="ORF">CAGGBEG34_330025</name>
</gene>
<evidence type="ECO:0000313" key="2">
    <source>
        <dbReference type="Proteomes" id="UP000054051"/>
    </source>
</evidence>
<comment type="caution">
    <text evidence="1">The sequence shown here is derived from an EMBL/GenBank/DDBJ whole genome shotgun (WGS) entry which is preliminary data.</text>
</comment>
<keyword evidence="2" id="KW-1185">Reference proteome</keyword>
<organism evidence="1 2">
    <name type="scientific">Candidatus Glomeribacter gigasporarum BEG34</name>
    <dbReference type="NCBI Taxonomy" id="1070319"/>
    <lineage>
        <taxon>Bacteria</taxon>
        <taxon>Pseudomonadati</taxon>
        <taxon>Pseudomonadota</taxon>
        <taxon>Betaproteobacteria</taxon>
        <taxon>Burkholderiales</taxon>
        <taxon>Burkholderiaceae</taxon>
        <taxon>Candidatus Glomeribacter</taxon>
    </lineage>
</organism>
<proteinExistence type="predicted"/>
<dbReference type="Proteomes" id="UP000054051">
    <property type="component" value="Unassembled WGS sequence"/>
</dbReference>
<reference evidence="1 2" key="1">
    <citation type="submission" date="2011-08" db="EMBL/GenBank/DDBJ databases">
        <title>The genome of the obligate endobacterium of an arbuscular mycorrhizal fungus reveals an interphylum network of nutritional interactions.</title>
        <authorList>
            <person name="Ghignone S."/>
            <person name="Salvioli A."/>
            <person name="Anca I."/>
            <person name="Lumini E."/>
            <person name="Ortu G."/>
            <person name="Petiti L."/>
            <person name="Cruveiller S."/>
            <person name="Bianciotto V."/>
            <person name="Piffanelli P."/>
            <person name="Lanfranco L."/>
            <person name="Bonfante P."/>
        </authorList>
    </citation>
    <scope>NUCLEOTIDE SEQUENCE [LARGE SCALE GENOMIC DNA]</scope>
    <source>
        <strain evidence="1 2">BEG34</strain>
    </source>
</reference>
<protein>
    <submittedName>
        <fullName evidence="1">Putative phage protein</fullName>
    </submittedName>
</protein>
<dbReference type="eggNOG" id="ENOG5032QJE">
    <property type="taxonomic scope" value="Bacteria"/>
</dbReference>
<dbReference type="RefSeq" id="WP_006683026.1">
    <property type="nucleotide sequence ID" value="NZ_CAFB01000051.1"/>
</dbReference>
<dbReference type="OrthoDB" id="259608at2"/>
<accession>G2JAX7</accession>
<name>G2JAX7_9BURK</name>